<dbReference type="Proteomes" id="UP000266301">
    <property type="component" value="Chromosome"/>
</dbReference>
<dbReference type="OrthoDB" id="9805070at2"/>
<proteinExistence type="predicted"/>
<evidence type="ECO:0000313" key="1">
    <source>
        <dbReference type="EMBL" id="AYD40551.1"/>
    </source>
</evidence>
<gene>
    <name evidence="1" type="ORF">D4Z93_08425</name>
</gene>
<dbReference type="AlphaFoldDB" id="A0A386H487"/>
<name>A0A386H487_9CLOT</name>
<sequence length="346" mass="39982">MNSFEENLKYIKVIDKNQVMVLKKYIYSKYKDNSKVENAKLLSNTVNHIIYSKLEGLPNEFKQSIKVDTLKNTFMQNKDLITIFDMFNSCLKNKNLLNNFTENLKAWINSYSNIKINSEEFYNYLSTRNITLDNTAASSIVNETTTFTKYKKHIYITAVSIILITSLCAFNKFSPNTFSEIGYESRGILGIDNIRTSSKFPNLHLPVYMRYRSINKTKLKNFLDKRNSLLASEPYFSTIINTSKEFNLNPVLLFAITGQEQNFVPKTDPTASKIANNPFNVYHSWQEYNTNIKDSSQIASRTVINLAKGMPKNSNPFLWIGRQYAEDKNWGNGIESIFNELSSYIK</sequence>
<organism evidence="1 2">
    <name type="scientific">Clostridium fermenticellae</name>
    <dbReference type="NCBI Taxonomy" id="2068654"/>
    <lineage>
        <taxon>Bacteria</taxon>
        <taxon>Bacillati</taxon>
        <taxon>Bacillota</taxon>
        <taxon>Clostridia</taxon>
        <taxon>Eubacteriales</taxon>
        <taxon>Clostridiaceae</taxon>
        <taxon>Clostridium</taxon>
    </lineage>
</organism>
<evidence type="ECO:0000313" key="2">
    <source>
        <dbReference type="Proteomes" id="UP000266301"/>
    </source>
</evidence>
<reference evidence="1 2" key="1">
    <citation type="journal article" date="2019" name="Int. J. Syst. Evol. Microbiol.">
        <title>Clostridium fermenticellae sp. nov., isolated from the mud in a fermentation cellar for the production of the Chinese liquor, baijiu.</title>
        <authorList>
            <person name="Xu P.X."/>
            <person name="Chai L.J."/>
            <person name="Qiu T."/>
            <person name="Zhang X.J."/>
            <person name="Lu Z.M."/>
            <person name="Xiao C."/>
            <person name="Wang S.T."/>
            <person name="Shen C.H."/>
            <person name="Shi J.S."/>
            <person name="Xu Z.H."/>
        </authorList>
    </citation>
    <scope>NUCLEOTIDE SEQUENCE [LARGE SCALE GENOMIC DNA]</scope>
    <source>
        <strain evidence="1 2">JN500901</strain>
    </source>
</reference>
<dbReference type="EMBL" id="CP032416">
    <property type="protein sequence ID" value="AYD40551.1"/>
    <property type="molecule type" value="Genomic_DNA"/>
</dbReference>
<keyword evidence="2" id="KW-1185">Reference proteome</keyword>
<protein>
    <submittedName>
        <fullName evidence="1">Uncharacterized protein</fullName>
    </submittedName>
</protein>
<accession>A0A386H487</accession>
<dbReference type="KEGG" id="cfer:D4Z93_08425"/>
<dbReference type="RefSeq" id="WP_119972463.1">
    <property type="nucleotide sequence ID" value="NZ_CP032416.1"/>
</dbReference>